<dbReference type="Gene3D" id="3.10.100.10">
    <property type="entry name" value="Mannose-Binding Protein A, subunit A"/>
    <property type="match status" value="1"/>
</dbReference>
<comment type="caution">
    <text evidence="2">The sequence shown here is derived from an EMBL/GenBank/DDBJ whole genome shotgun (WGS) entry which is preliminary data.</text>
</comment>
<dbReference type="InterPro" id="IPR016186">
    <property type="entry name" value="C-type_lectin-like/link_sf"/>
</dbReference>
<organism evidence="2 3">
    <name type="scientific">Brachionus calyciflorus</name>
    <dbReference type="NCBI Taxonomy" id="104777"/>
    <lineage>
        <taxon>Eukaryota</taxon>
        <taxon>Metazoa</taxon>
        <taxon>Spiralia</taxon>
        <taxon>Gnathifera</taxon>
        <taxon>Rotifera</taxon>
        <taxon>Eurotatoria</taxon>
        <taxon>Monogononta</taxon>
        <taxon>Pseudotrocha</taxon>
        <taxon>Ploima</taxon>
        <taxon>Brachionidae</taxon>
        <taxon>Brachionus</taxon>
    </lineage>
</organism>
<name>A0A814C6V7_9BILA</name>
<accession>A0A814C6V7</accession>
<dbReference type="Pfam" id="PF00059">
    <property type="entry name" value="Lectin_C"/>
    <property type="match status" value="1"/>
</dbReference>
<dbReference type="SMART" id="SM00034">
    <property type="entry name" value="CLECT"/>
    <property type="match status" value="1"/>
</dbReference>
<dbReference type="SUPFAM" id="SSF56436">
    <property type="entry name" value="C-type lectin-like"/>
    <property type="match status" value="1"/>
</dbReference>
<dbReference type="AlphaFoldDB" id="A0A814C6V7"/>
<dbReference type="PROSITE" id="PS50041">
    <property type="entry name" value="C_TYPE_LECTIN_2"/>
    <property type="match status" value="1"/>
</dbReference>
<gene>
    <name evidence="2" type="ORF">OXX778_LOCUS13209</name>
</gene>
<proteinExistence type="predicted"/>
<keyword evidence="3" id="KW-1185">Reference proteome</keyword>
<dbReference type="Proteomes" id="UP000663879">
    <property type="component" value="Unassembled WGS sequence"/>
</dbReference>
<feature type="domain" description="C-type lectin" evidence="1">
    <location>
        <begin position="67"/>
        <end position="190"/>
    </location>
</feature>
<sequence length="1163" mass="131169">TNKFICQKSAKASVKSPSQNIGEECNEILNCQNGLSCINSQCKCQDGYNWDEKQGLCLACPQGTVYYNGKCLIISEKAVNSWQDASESCKDQDAQLLIAKSKVHVDIFHDLFIEKNLSNKYWIGAKVEDNNAFWINDGNITSLINPVGPWWKNCPDRSFNRTNETTCLAVQGYTMENIPCSTEGLFYVCERPASLDDTSFVKRSNNRGPTCPSSQVLTDFDRNFRISSIPNENSLNRLHPRFERGVSFSSNTVRIVFEIVGNEALSISYINVTKKFDRAIIQLKLYQNEQIIESQSVETVNFALFSNFSKNTLYKKFEIQISNLYDNIILENVNVEINGCFRVNLKNAQIPMTSLFTCSNIVELLDSTSNYLEIINNQALTSLDCLYDRGCSFNNDTVQIVFNLKRIKISQIVSLSISKEHNNAFIYVQSYLGDDLVDIQRAYGSNRFEIFGFQPQLTDKIVVVIRNLNGSLVQNLVISIRACLSEVYPPIKPTLPQQVDEKCNKCDNLIKITEKMAHLIKITSIPSRTTQLMTITLPKCQIEYDFTEPNNFMEITTELINREIINIFSPSGCNFGKYKIKLLVKFKEDIVNRLIQISIIKGNNLAFVSVYPFYKGVSLPRVNGYGNSLIVISEFSNLRVDALIIEINNENKNNVQNLKLIIKACLDINLTTMTTRPTTTPKVTTTTRPVISCPNGDVISFTNLRPKLKLSSNPNILNLMNILPNVGTRGVDFVSNTANIFFKLQNEISTQIYSIKVSKSSRMSIITITTYYKDDPIDAKTKFVYDTFEFFDFQPTLVDKISIVIYSENNQDISNLKILINSCLTSITTIGPIVTTAPSRTTTTRFDDTCDKFVGFDSYERFFSITTTPNVTNTADIFEASRSDGISFDSAAVNITFSVKNRLIKRMDSFIVIKNSSPTSITLTLMKDTKLIEKRIKDFQDKIMFLDLSNALVDKIRLIVKDKNGNYIKNLRVSIEGCLELETPTTTKRITTTSNAFPNTTFRSCEYFVDMDKYGNFVNASSIPSVANIDDIFKGSTQPGLDFNSSWVNISFDMRKRLSWIESITVIKDTSESIVTVILTKGEDILKNVQKLGVSINGCLGLASIKSSTSDSTTTTSVPPCLDFKEFYYLDPILSILSEPASLNDIKNFYPNYSPQGLSFQIF</sequence>
<reference evidence="2" key="1">
    <citation type="submission" date="2021-02" db="EMBL/GenBank/DDBJ databases">
        <authorList>
            <person name="Nowell W R."/>
        </authorList>
    </citation>
    <scope>NUCLEOTIDE SEQUENCE</scope>
    <source>
        <strain evidence="2">Ploen Becks lab</strain>
    </source>
</reference>
<protein>
    <recommendedName>
        <fullName evidence="1">C-type lectin domain-containing protein</fullName>
    </recommendedName>
</protein>
<dbReference type="InterPro" id="IPR001304">
    <property type="entry name" value="C-type_lectin-like"/>
</dbReference>
<dbReference type="InterPro" id="IPR016187">
    <property type="entry name" value="CTDL_fold"/>
</dbReference>
<evidence type="ECO:0000313" key="3">
    <source>
        <dbReference type="Proteomes" id="UP000663879"/>
    </source>
</evidence>
<dbReference type="OrthoDB" id="6133475at2759"/>
<evidence type="ECO:0000313" key="2">
    <source>
        <dbReference type="EMBL" id="CAF0936830.1"/>
    </source>
</evidence>
<feature type="non-terminal residue" evidence="2">
    <location>
        <position position="1"/>
    </location>
</feature>
<dbReference type="EMBL" id="CAJNOC010002497">
    <property type="protein sequence ID" value="CAF0936830.1"/>
    <property type="molecule type" value="Genomic_DNA"/>
</dbReference>
<evidence type="ECO:0000259" key="1">
    <source>
        <dbReference type="PROSITE" id="PS50041"/>
    </source>
</evidence>
<dbReference type="CDD" id="cd00054">
    <property type="entry name" value="EGF_CA"/>
    <property type="match status" value="1"/>
</dbReference>